<protein>
    <submittedName>
        <fullName evidence="2">Uncharacterized protein</fullName>
    </submittedName>
</protein>
<sequence length="131" mass="15075">MLFFLPENKWKWGNKMAQPQRPPFGRMDASSLFGRRGMADNELKQTEVKNSGNSDVDLNVIVEMDTKPIAYAMLCSLLATKQINYKEFENALEVLEGLIKKDEKARGSHEDRGTSKVKLFNQNTRKDSRYE</sequence>
<accession>A0A1B9B9T3</accession>
<feature type="compositionally biased region" description="Basic and acidic residues" evidence="1">
    <location>
        <begin position="102"/>
        <end position="114"/>
    </location>
</feature>
<feature type="region of interest" description="Disordered" evidence="1">
    <location>
        <begin position="102"/>
        <end position="131"/>
    </location>
</feature>
<gene>
    <name evidence="2" type="ORF">A8F95_03955</name>
</gene>
<organism evidence="2 3">
    <name type="scientific">Pseudobacillus wudalianchiensis</name>
    <dbReference type="NCBI Taxonomy" id="1743143"/>
    <lineage>
        <taxon>Bacteria</taxon>
        <taxon>Bacillati</taxon>
        <taxon>Bacillota</taxon>
        <taxon>Bacilli</taxon>
        <taxon>Bacillales</taxon>
        <taxon>Bacillaceae</taxon>
        <taxon>Pseudobacillus</taxon>
    </lineage>
</organism>
<keyword evidence="3" id="KW-1185">Reference proteome</keyword>
<evidence type="ECO:0000256" key="1">
    <source>
        <dbReference type="SAM" id="MobiDB-lite"/>
    </source>
</evidence>
<dbReference type="EMBL" id="MAYT01000001">
    <property type="protein sequence ID" value="OCA92850.1"/>
    <property type="molecule type" value="Genomic_DNA"/>
</dbReference>
<name>A0A1B9B9T3_9BACI</name>
<dbReference type="AlphaFoldDB" id="A0A1B9B9T3"/>
<proteinExistence type="predicted"/>
<reference evidence="3" key="1">
    <citation type="submission" date="2016-05" db="EMBL/GenBank/DDBJ databases">
        <authorList>
            <person name="Liu B."/>
            <person name="Wang J."/>
            <person name="Zhu Y."/>
            <person name="Liu G."/>
            <person name="Chen Q."/>
            <person name="Chen Z."/>
            <person name="Lan J."/>
            <person name="Che J."/>
            <person name="Ge C."/>
            <person name="Shi H."/>
            <person name="Pan Z."/>
            <person name="Liu X."/>
        </authorList>
    </citation>
    <scope>NUCLEOTIDE SEQUENCE [LARGE SCALE GENOMIC DNA]</scope>
    <source>
        <strain evidence="3">FJAT-27215</strain>
    </source>
</reference>
<comment type="caution">
    <text evidence="2">The sequence shown here is derived from an EMBL/GenBank/DDBJ whole genome shotgun (WGS) entry which is preliminary data.</text>
</comment>
<evidence type="ECO:0000313" key="2">
    <source>
        <dbReference type="EMBL" id="OCA92850.1"/>
    </source>
</evidence>
<evidence type="ECO:0000313" key="3">
    <source>
        <dbReference type="Proteomes" id="UP000092578"/>
    </source>
</evidence>
<dbReference type="Proteomes" id="UP000092578">
    <property type="component" value="Unassembled WGS sequence"/>
</dbReference>